<evidence type="ECO:0000313" key="2">
    <source>
        <dbReference type="Proteomes" id="UP000248314"/>
    </source>
</evidence>
<protein>
    <submittedName>
        <fullName evidence="1">Uncharacterized protein</fullName>
    </submittedName>
</protein>
<evidence type="ECO:0000313" key="1">
    <source>
        <dbReference type="EMBL" id="PXX21256.1"/>
    </source>
</evidence>
<gene>
    <name evidence="1" type="ORF">EJ73_01780</name>
</gene>
<reference evidence="1 2" key="1">
    <citation type="submission" date="2018-05" db="EMBL/GenBank/DDBJ databases">
        <title>Genomic Encyclopedia of Type Strains, Phase I: the one thousand microbial genomes (KMG-I) project.</title>
        <authorList>
            <person name="Kyrpides N."/>
        </authorList>
    </citation>
    <scope>NUCLEOTIDE SEQUENCE [LARGE SCALE GENOMIC DNA]</scope>
    <source>
        <strain evidence="1 2">DSM 15611</strain>
    </source>
</reference>
<dbReference type="AlphaFoldDB" id="A0A318HW30"/>
<sequence length="142" mass="16682">MITDALVRDKFVHDTLSEGIRKIHATQEQTLRSAYHERTGQLRASLSARRSISTSQGHAHTFYVRALPYLRFLDMAYRHRTDRLAKYRRAHHALYNRVVWGVLYHETFPELTYGFTDEVRARLGNELREILDTTAKHTLKTN</sequence>
<name>A0A318HW30_9BACT</name>
<comment type="caution">
    <text evidence="1">The sequence shown here is derived from an EMBL/GenBank/DDBJ whole genome shotgun (WGS) entry which is preliminary data.</text>
</comment>
<keyword evidence="2" id="KW-1185">Reference proteome</keyword>
<accession>A0A318HW30</accession>
<proteinExistence type="predicted"/>
<organism evidence="1 2">
    <name type="scientific">Hoylesella shahii DSM 15611 = JCM 12083</name>
    <dbReference type="NCBI Taxonomy" id="1122991"/>
    <lineage>
        <taxon>Bacteria</taxon>
        <taxon>Pseudomonadati</taxon>
        <taxon>Bacteroidota</taxon>
        <taxon>Bacteroidia</taxon>
        <taxon>Bacteroidales</taxon>
        <taxon>Prevotellaceae</taxon>
        <taxon>Hoylesella</taxon>
    </lineage>
</organism>
<dbReference type="RefSeq" id="WP_025816174.1">
    <property type="nucleotide sequence ID" value="NZ_BAIZ01000021.1"/>
</dbReference>
<dbReference type="EMBL" id="QJJX01000021">
    <property type="protein sequence ID" value="PXX21256.1"/>
    <property type="molecule type" value="Genomic_DNA"/>
</dbReference>
<dbReference type="Proteomes" id="UP000248314">
    <property type="component" value="Unassembled WGS sequence"/>
</dbReference>
<dbReference type="STRING" id="1122991.GCA_000613445_01524"/>
<dbReference type="OrthoDB" id="1048765at2"/>